<dbReference type="AlphaFoldDB" id="A0AA39YLP9"/>
<organism evidence="2 3">
    <name type="scientific">Lasiodiplodia hormozganensis</name>
    <dbReference type="NCBI Taxonomy" id="869390"/>
    <lineage>
        <taxon>Eukaryota</taxon>
        <taxon>Fungi</taxon>
        <taxon>Dikarya</taxon>
        <taxon>Ascomycota</taxon>
        <taxon>Pezizomycotina</taxon>
        <taxon>Dothideomycetes</taxon>
        <taxon>Dothideomycetes incertae sedis</taxon>
        <taxon>Botryosphaeriales</taxon>
        <taxon>Botryosphaeriaceae</taxon>
        <taxon>Lasiodiplodia</taxon>
    </lineage>
</organism>
<gene>
    <name evidence="2" type="ORF">DIS24_g5597</name>
</gene>
<accession>A0AA39YLP9</accession>
<feature type="signal peptide" evidence="1">
    <location>
        <begin position="1"/>
        <end position="21"/>
    </location>
</feature>
<keyword evidence="1" id="KW-0732">Signal</keyword>
<dbReference type="EMBL" id="JAUJDW010000024">
    <property type="protein sequence ID" value="KAK0653876.1"/>
    <property type="molecule type" value="Genomic_DNA"/>
</dbReference>
<evidence type="ECO:0000313" key="3">
    <source>
        <dbReference type="Proteomes" id="UP001175001"/>
    </source>
</evidence>
<sequence>MHFAALAFSLLSTALVVGASAFTNPNAPRQPQACNKDYSYEACGACHYFRQCLDERTKAWITPCKSCDHTSWCNCTAPPDLLDPPQDSPKKFRF</sequence>
<evidence type="ECO:0000313" key="2">
    <source>
        <dbReference type="EMBL" id="KAK0653876.1"/>
    </source>
</evidence>
<reference evidence="2" key="1">
    <citation type="submission" date="2023-06" db="EMBL/GenBank/DDBJ databases">
        <title>Multi-omics analyses reveal the molecular pathogenesis toolkit of Lasiodiplodia hormozganensis, a cross-kingdom pathogen.</title>
        <authorList>
            <person name="Felix C."/>
            <person name="Meneses R."/>
            <person name="Goncalves M.F.M."/>
            <person name="Tilleman L."/>
            <person name="Duarte A.S."/>
            <person name="Jorrin-Novo J.V."/>
            <person name="Van De Peer Y."/>
            <person name="Deforce D."/>
            <person name="Van Nieuwerburgh F."/>
            <person name="Esteves A.C."/>
            <person name="Alves A."/>
        </authorList>
    </citation>
    <scope>NUCLEOTIDE SEQUENCE</scope>
    <source>
        <strain evidence="2">CBS 339.90</strain>
    </source>
</reference>
<dbReference type="Proteomes" id="UP001175001">
    <property type="component" value="Unassembled WGS sequence"/>
</dbReference>
<keyword evidence="3" id="KW-1185">Reference proteome</keyword>
<proteinExistence type="predicted"/>
<protein>
    <submittedName>
        <fullName evidence="2">Uncharacterized protein</fullName>
    </submittedName>
</protein>
<comment type="caution">
    <text evidence="2">The sequence shown here is derived from an EMBL/GenBank/DDBJ whole genome shotgun (WGS) entry which is preliminary data.</text>
</comment>
<feature type="chain" id="PRO_5041324539" evidence="1">
    <location>
        <begin position="22"/>
        <end position="94"/>
    </location>
</feature>
<evidence type="ECO:0000256" key="1">
    <source>
        <dbReference type="SAM" id="SignalP"/>
    </source>
</evidence>
<name>A0AA39YLP9_9PEZI</name>